<evidence type="ECO:0000313" key="2">
    <source>
        <dbReference type="EMBL" id="KAF2243431.1"/>
    </source>
</evidence>
<evidence type="ECO:0000313" key="3">
    <source>
        <dbReference type="Proteomes" id="UP000800094"/>
    </source>
</evidence>
<dbReference type="GeneID" id="54583451"/>
<dbReference type="EMBL" id="ML987205">
    <property type="protein sequence ID" value="KAF2243431.1"/>
    <property type="molecule type" value="Genomic_DNA"/>
</dbReference>
<feature type="signal peptide" evidence="1">
    <location>
        <begin position="1"/>
        <end position="21"/>
    </location>
</feature>
<keyword evidence="1" id="KW-0732">Signal</keyword>
<gene>
    <name evidence="2" type="ORF">BU26DRAFT_523741</name>
</gene>
<protein>
    <recommendedName>
        <fullName evidence="4">Secreted protein</fullName>
    </recommendedName>
</protein>
<dbReference type="AlphaFoldDB" id="A0A6A6HZD5"/>
<feature type="chain" id="PRO_5025411531" description="Secreted protein" evidence="1">
    <location>
        <begin position="22"/>
        <end position="114"/>
    </location>
</feature>
<accession>A0A6A6HZD5</accession>
<evidence type="ECO:0000256" key="1">
    <source>
        <dbReference type="SAM" id="SignalP"/>
    </source>
</evidence>
<organism evidence="2 3">
    <name type="scientific">Trematosphaeria pertusa</name>
    <dbReference type="NCBI Taxonomy" id="390896"/>
    <lineage>
        <taxon>Eukaryota</taxon>
        <taxon>Fungi</taxon>
        <taxon>Dikarya</taxon>
        <taxon>Ascomycota</taxon>
        <taxon>Pezizomycotina</taxon>
        <taxon>Dothideomycetes</taxon>
        <taxon>Pleosporomycetidae</taxon>
        <taxon>Pleosporales</taxon>
        <taxon>Massarineae</taxon>
        <taxon>Trematosphaeriaceae</taxon>
        <taxon>Trematosphaeria</taxon>
    </lineage>
</organism>
<sequence>MWRRFFACGALVLVPLHEASCKEVSSLLELTGLAHAHALGRRHGLDFVGGVGGACDERGCDDGSDFGESSRMHLVADAWWNVMFGFIPTGTVERALRIRERGFFLIWLLQNVEP</sequence>
<dbReference type="RefSeq" id="XP_033678435.1">
    <property type="nucleotide sequence ID" value="XM_033830121.1"/>
</dbReference>
<reference evidence="2" key="1">
    <citation type="journal article" date="2020" name="Stud. Mycol.">
        <title>101 Dothideomycetes genomes: a test case for predicting lifestyles and emergence of pathogens.</title>
        <authorList>
            <person name="Haridas S."/>
            <person name="Albert R."/>
            <person name="Binder M."/>
            <person name="Bloem J."/>
            <person name="Labutti K."/>
            <person name="Salamov A."/>
            <person name="Andreopoulos B."/>
            <person name="Baker S."/>
            <person name="Barry K."/>
            <person name="Bills G."/>
            <person name="Bluhm B."/>
            <person name="Cannon C."/>
            <person name="Castanera R."/>
            <person name="Culley D."/>
            <person name="Daum C."/>
            <person name="Ezra D."/>
            <person name="Gonzalez J."/>
            <person name="Henrissat B."/>
            <person name="Kuo A."/>
            <person name="Liang C."/>
            <person name="Lipzen A."/>
            <person name="Lutzoni F."/>
            <person name="Magnuson J."/>
            <person name="Mondo S."/>
            <person name="Nolan M."/>
            <person name="Ohm R."/>
            <person name="Pangilinan J."/>
            <person name="Park H.-J."/>
            <person name="Ramirez L."/>
            <person name="Alfaro M."/>
            <person name="Sun H."/>
            <person name="Tritt A."/>
            <person name="Yoshinaga Y."/>
            <person name="Zwiers L.-H."/>
            <person name="Turgeon B."/>
            <person name="Goodwin S."/>
            <person name="Spatafora J."/>
            <person name="Crous P."/>
            <person name="Grigoriev I."/>
        </authorList>
    </citation>
    <scope>NUCLEOTIDE SEQUENCE</scope>
    <source>
        <strain evidence="2">CBS 122368</strain>
    </source>
</reference>
<name>A0A6A6HZD5_9PLEO</name>
<proteinExistence type="predicted"/>
<keyword evidence="3" id="KW-1185">Reference proteome</keyword>
<dbReference type="Proteomes" id="UP000800094">
    <property type="component" value="Unassembled WGS sequence"/>
</dbReference>
<evidence type="ECO:0008006" key="4">
    <source>
        <dbReference type="Google" id="ProtNLM"/>
    </source>
</evidence>